<dbReference type="PANTHER" id="PTHR43738:SF1">
    <property type="entry name" value="HEMIN TRANSPORT SYSTEM PERMEASE PROTEIN HRTB-RELATED"/>
    <property type="match status" value="1"/>
</dbReference>
<protein>
    <submittedName>
        <fullName evidence="10">ABC transporter</fullName>
    </submittedName>
</protein>
<gene>
    <name evidence="10" type="ORF">DCF25_10900</name>
</gene>
<comment type="subcellular location">
    <subcellularLocation>
        <location evidence="1">Cell membrane</location>
        <topology evidence="1">Multi-pass membrane protein</topology>
    </subcellularLocation>
</comment>
<evidence type="ECO:0000256" key="7">
    <source>
        <dbReference type="SAM" id="Phobius"/>
    </source>
</evidence>
<proteinExistence type="predicted"/>
<organism evidence="10 11">
    <name type="scientific">Leptolyngbya foveolarum</name>
    <dbReference type="NCBI Taxonomy" id="47253"/>
    <lineage>
        <taxon>Bacteria</taxon>
        <taxon>Bacillati</taxon>
        <taxon>Cyanobacteriota</taxon>
        <taxon>Cyanophyceae</taxon>
        <taxon>Leptolyngbyales</taxon>
        <taxon>Leptolyngbyaceae</taxon>
        <taxon>Leptolyngbya group</taxon>
        <taxon>Leptolyngbya</taxon>
    </lineage>
</organism>
<feature type="transmembrane region" description="Helical" evidence="7">
    <location>
        <begin position="17"/>
        <end position="37"/>
    </location>
</feature>
<keyword evidence="5 7" id="KW-1133">Transmembrane helix</keyword>
<dbReference type="Proteomes" id="UP000249354">
    <property type="component" value="Unassembled WGS sequence"/>
</dbReference>
<reference evidence="11" key="1">
    <citation type="submission" date="2018-04" db="EMBL/GenBank/DDBJ databases">
        <authorList>
            <person name="Cornet L."/>
        </authorList>
    </citation>
    <scope>NUCLEOTIDE SEQUENCE [LARGE SCALE GENOMIC DNA]</scope>
</reference>
<dbReference type="InterPro" id="IPR005891">
    <property type="entry name" value="DevC"/>
</dbReference>
<feature type="transmembrane region" description="Helical" evidence="7">
    <location>
        <begin position="348"/>
        <end position="368"/>
    </location>
</feature>
<dbReference type="PANTHER" id="PTHR43738">
    <property type="entry name" value="ABC TRANSPORTER, MEMBRANE PROTEIN"/>
    <property type="match status" value="1"/>
</dbReference>
<keyword evidence="2" id="KW-0813">Transport</keyword>
<name>A0A2W4WEF7_9CYAN</name>
<feature type="domain" description="MacB-like periplasmic core" evidence="9">
    <location>
        <begin position="18"/>
        <end position="231"/>
    </location>
</feature>
<dbReference type="InterPro" id="IPR051125">
    <property type="entry name" value="ABC-4/HrtB_transporter"/>
</dbReference>
<sequence>MNFPVAWLQLRQEKTRLLVAISGVGFAVILMFLQLGFQAALYDSAVQFHQSLKADLVLISARSKSLSYMIPFSQRRLYQVAGLNSVASVNPVYVGFGDWKNPQSGTYRTIYVYGFDLIRTATQLREVNQPLSNIRLEQSILFDRASRAEYGPVAAEVAAGKAVTTELNGKTVNVVGLFALGPSFGADGNIITSTDNFLRLFPTRKRSEVTIGLIQLKPGSDVLATQAQLRDRLSKDVSVLTHSGFVEFEKNYWKTSTAIGFIFTLGVAMGFVVGAVIVYQILYADVSSHLAEYATLRALGYKNSYLVGVVLQESMMLSLLGYIPGLLLSVILYKVAQSATFLPLNMTWTRALFVLLLSFIMCSISGVISTKKLRQADPAEIF</sequence>
<dbReference type="Pfam" id="PF12704">
    <property type="entry name" value="MacB_PCD"/>
    <property type="match status" value="1"/>
</dbReference>
<evidence type="ECO:0000256" key="6">
    <source>
        <dbReference type="ARBA" id="ARBA00023136"/>
    </source>
</evidence>
<comment type="caution">
    <text evidence="10">The sequence shown here is derived from an EMBL/GenBank/DDBJ whole genome shotgun (WGS) entry which is preliminary data.</text>
</comment>
<dbReference type="InterPro" id="IPR003838">
    <property type="entry name" value="ABC3_permease_C"/>
</dbReference>
<evidence type="ECO:0000256" key="5">
    <source>
        <dbReference type="ARBA" id="ARBA00022989"/>
    </source>
</evidence>
<feature type="transmembrane region" description="Helical" evidence="7">
    <location>
        <begin position="315"/>
        <end position="336"/>
    </location>
</feature>
<dbReference type="PIRSF" id="PIRSF031773">
    <property type="entry name" value="DevC"/>
    <property type="match status" value="1"/>
</dbReference>
<evidence type="ECO:0000313" key="10">
    <source>
        <dbReference type="EMBL" id="PZO17598.1"/>
    </source>
</evidence>
<accession>A0A2W4WEF7</accession>
<feature type="domain" description="ABC3 transporter permease C-terminal" evidence="8">
    <location>
        <begin position="268"/>
        <end position="378"/>
    </location>
</feature>
<feature type="transmembrane region" description="Helical" evidence="7">
    <location>
        <begin position="258"/>
        <end position="282"/>
    </location>
</feature>
<keyword evidence="6 7" id="KW-0472">Membrane</keyword>
<dbReference type="AlphaFoldDB" id="A0A2W4WEF7"/>
<evidence type="ECO:0000256" key="4">
    <source>
        <dbReference type="ARBA" id="ARBA00022692"/>
    </source>
</evidence>
<keyword evidence="4 7" id="KW-0812">Transmembrane</keyword>
<dbReference type="NCBIfam" id="TIGR01185">
    <property type="entry name" value="devC"/>
    <property type="match status" value="1"/>
</dbReference>
<evidence type="ECO:0000256" key="3">
    <source>
        <dbReference type="ARBA" id="ARBA00022475"/>
    </source>
</evidence>
<dbReference type="Pfam" id="PF02687">
    <property type="entry name" value="FtsX"/>
    <property type="match status" value="1"/>
</dbReference>
<keyword evidence="3" id="KW-1003">Cell membrane</keyword>
<dbReference type="InterPro" id="IPR025857">
    <property type="entry name" value="MacB_PCD"/>
</dbReference>
<reference evidence="10 11" key="2">
    <citation type="submission" date="2018-06" db="EMBL/GenBank/DDBJ databases">
        <title>Metagenomic assembly of (sub)arctic Cyanobacteria and their associated microbiome from non-axenic cultures.</title>
        <authorList>
            <person name="Baurain D."/>
        </authorList>
    </citation>
    <scope>NUCLEOTIDE SEQUENCE [LARGE SCALE GENOMIC DNA]</scope>
    <source>
        <strain evidence="10">ULC129bin1</strain>
    </source>
</reference>
<evidence type="ECO:0000256" key="2">
    <source>
        <dbReference type="ARBA" id="ARBA00022448"/>
    </source>
</evidence>
<evidence type="ECO:0000259" key="8">
    <source>
        <dbReference type="Pfam" id="PF02687"/>
    </source>
</evidence>
<evidence type="ECO:0000259" key="9">
    <source>
        <dbReference type="Pfam" id="PF12704"/>
    </source>
</evidence>
<evidence type="ECO:0000313" key="11">
    <source>
        <dbReference type="Proteomes" id="UP000249354"/>
    </source>
</evidence>
<evidence type="ECO:0000256" key="1">
    <source>
        <dbReference type="ARBA" id="ARBA00004651"/>
    </source>
</evidence>
<dbReference type="EMBL" id="QBMC01000065">
    <property type="protein sequence ID" value="PZO17598.1"/>
    <property type="molecule type" value="Genomic_DNA"/>
</dbReference>
<dbReference type="GO" id="GO:0005886">
    <property type="term" value="C:plasma membrane"/>
    <property type="evidence" value="ECO:0007669"/>
    <property type="project" value="UniProtKB-SubCell"/>
</dbReference>